<keyword evidence="2" id="KW-0732">Signal</keyword>
<reference evidence="4 5" key="1">
    <citation type="submission" date="2024-09" db="EMBL/GenBank/DDBJ databases">
        <title>A chromosome-level genome assembly of Gray's grenadier anchovy, Coilia grayii.</title>
        <authorList>
            <person name="Fu Z."/>
        </authorList>
    </citation>
    <scope>NUCLEOTIDE SEQUENCE [LARGE SCALE GENOMIC DNA]</scope>
    <source>
        <strain evidence="4">G4</strain>
        <tissue evidence="4">Muscle</tissue>
    </source>
</reference>
<evidence type="ECO:0000256" key="2">
    <source>
        <dbReference type="SAM" id="SignalP"/>
    </source>
</evidence>
<dbReference type="Pfam" id="PF09294">
    <property type="entry name" value="Interfer-bind"/>
    <property type="match status" value="1"/>
</dbReference>
<feature type="domain" description="Fibronectin type-III" evidence="3">
    <location>
        <begin position="24"/>
        <end position="115"/>
    </location>
</feature>
<dbReference type="InterPro" id="IPR003961">
    <property type="entry name" value="FN3_dom"/>
</dbReference>
<dbReference type="AlphaFoldDB" id="A0ABD1IMU1"/>
<feature type="signal peptide" evidence="2">
    <location>
        <begin position="1"/>
        <end position="18"/>
    </location>
</feature>
<keyword evidence="1" id="KW-0472">Membrane</keyword>
<dbReference type="InterPro" id="IPR050650">
    <property type="entry name" value="Type-II_Cytokine-TF_Rcpt"/>
</dbReference>
<evidence type="ECO:0000313" key="4">
    <source>
        <dbReference type="EMBL" id="KAL2076310.1"/>
    </source>
</evidence>
<dbReference type="InterPro" id="IPR036116">
    <property type="entry name" value="FN3_sf"/>
</dbReference>
<dbReference type="Gene3D" id="2.60.40.10">
    <property type="entry name" value="Immunoglobulins"/>
    <property type="match status" value="1"/>
</dbReference>
<protein>
    <recommendedName>
        <fullName evidence="3">Fibronectin type-III domain-containing protein</fullName>
    </recommendedName>
</protein>
<dbReference type="PANTHER" id="PTHR20859:SF85">
    <property type="entry name" value="INTERFERON ALPHA_BETA RECEPTOR 1 ISOFORM X1"/>
    <property type="match status" value="1"/>
</dbReference>
<comment type="caution">
    <text evidence="4">The sequence shown here is derived from an EMBL/GenBank/DDBJ whole genome shotgun (WGS) entry which is preliminary data.</text>
</comment>
<sequence>MRTALGLLWPAVFALCSASVWIQPPSLLRMEAINTRYTLHWDWPSAHHHACFTVQYMYSHERVWSRSVCEGVCVQSCDLSAQLAFSGSYLLRVRAESAGQRSNWSHALKFTPDEDTLLGQPRGVSLRGGVAVVTVQMAEPVGHDGTPMSHLMKDLTYRLTYWDTHIPAQVHEKDTNLSLLTLHLKPDTEYCMRVCVFSRDYHKTSNYTHTQCIHTHGQRPVLQVTLGVCAGVCVVALLTGIHYLRRKQDSSPHHHIPTILQAYTTSGGSRTLHLTTTYPPSYR</sequence>
<organism evidence="4 5">
    <name type="scientific">Coilia grayii</name>
    <name type="common">Gray's grenadier anchovy</name>
    <dbReference type="NCBI Taxonomy" id="363190"/>
    <lineage>
        <taxon>Eukaryota</taxon>
        <taxon>Metazoa</taxon>
        <taxon>Chordata</taxon>
        <taxon>Craniata</taxon>
        <taxon>Vertebrata</taxon>
        <taxon>Euteleostomi</taxon>
        <taxon>Actinopterygii</taxon>
        <taxon>Neopterygii</taxon>
        <taxon>Teleostei</taxon>
        <taxon>Clupei</taxon>
        <taxon>Clupeiformes</taxon>
        <taxon>Clupeoidei</taxon>
        <taxon>Engraulidae</taxon>
        <taxon>Coilinae</taxon>
        <taxon>Coilia</taxon>
    </lineage>
</organism>
<dbReference type="PROSITE" id="PS50853">
    <property type="entry name" value="FN3"/>
    <property type="match status" value="1"/>
</dbReference>
<keyword evidence="1" id="KW-0812">Transmembrane</keyword>
<evidence type="ECO:0000313" key="5">
    <source>
        <dbReference type="Proteomes" id="UP001591681"/>
    </source>
</evidence>
<feature type="chain" id="PRO_5044881024" description="Fibronectin type-III domain-containing protein" evidence="2">
    <location>
        <begin position="19"/>
        <end position="283"/>
    </location>
</feature>
<dbReference type="Pfam" id="PF01108">
    <property type="entry name" value="Tissue_fac"/>
    <property type="match status" value="1"/>
</dbReference>
<dbReference type="InterPro" id="IPR013783">
    <property type="entry name" value="Ig-like_fold"/>
</dbReference>
<gene>
    <name evidence="4" type="ORF">ACEWY4_028094</name>
</gene>
<dbReference type="SUPFAM" id="SSF49265">
    <property type="entry name" value="Fibronectin type III"/>
    <property type="match status" value="2"/>
</dbReference>
<keyword evidence="1" id="KW-1133">Transmembrane helix</keyword>
<accession>A0ABD1IMU1</accession>
<dbReference type="Proteomes" id="UP001591681">
    <property type="component" value="Unassembled WGS sequence"/>
</dbReference>
<name>A0ABD1IMU1_9TELE</name>
<evidence type="ECO:0000256" key="1">
    <source>
        <dbReference type="SAM" id="Phobius"/>
    </source>
</evidence>
<evidence type="ECO:0000259" key="3">
    <source>
        <dbReference type="PROSITE" id="PS50853"/>
    </source>
</evidence>
<dbReference type="EMBL" id="JBHFQA010000538">
    <property type="protein sequence ID" value="KAL2076310.1"/>
    <property type="molecule type" value="Genomic_DNA"/>
</dbReference>
<feature type="transmembrane region" description="Helical" evidence="1">
    <location>
        <begin position="221"/>
        <end position="244"/>
    </location>
</feature>
<dbReference type="InterPro" id="IPR015373">
    <property type="entry name" value="Interferon/interleukin_rcp_dom"/>
</dbReference>
<keyword evidence="5" id="KW-1185">Reference proteome</keyword>
<proteinExistence type="predicted"/>
<dbReference type="PANTHER" id="PTHR20859">
    <property type="entry name" value="INTERFERON/INTERLEUKIN RECEPTOR"/>
    <property type="match status" value="1"/>
</dbReference>